<reference evidence="2 3" key="1">
    <citation type="submission" date="2018-06" db="EMBL/GenBank/DDBJ databases">
        <title>Genomic Encyclopedia of Archaeal and Bacterial Type Strains, Phase II (KMG-II): from individual species to whole genera.</title>
        <authorList>
            <person name="Goeker M."/>
        </authorList>
    </citation>
    <scope>NUCLEOTIDE SEQUENCE [LARGE SCALE GENOMIC DNA]</scope>
    <source>
        <strain evidence="2 3">DSM 24464</strain>
    </source>
</reference>
<keyword evidence="3" id="KW-1185">Reference proteome</keyword>
<dbReference type="SUPFAM" id="SSF49299">
    <property type="entry name" value="PKD domain"/>
    <property type="match status" value="1"/>
</dbReference>
<evidence type="ECO:0000313" key="2">
    <source>
        <dbReference type="EMBL" id="RAJ11859.1"/>
    </source>
</evidence>
<dbReference type="AlphaFoldDB" id="A0A327R4X0"/>
<evidence type="ECO:0000313" key="3">
    <source>
        <dbReference type="Proteomes" id="UP000248703"/>
    </source>
</evidence>
<proteinExistence type="predicted"/>
<gene>
    <name evidence="2" type="ORF">LY08_02568</name>
</gene>
<dbReference type="Proteomes" id="UP000248703">
    <property type="component" value="Unassembled WGS sequence"/>
</dbReference>
<dbReference type="NCBIfam" id="TIGR04131">
    <property type="entry name" value="Bac_Flav_CTERM"/>
    <property type="match status" value="1"/>
</dbReference>
<dbReference type="InterPro" id="IPR013783">
    <property type="entry name" value="Ig-like_fold"/>
</dbReference>
<sequence length="902" mass="99701">MLSVTLHAQRESANWYFGDFAGVSFNTGSPVALTNGALMTKEGCATISDPNGNLLFYTDGKTVYDKTHNIMPNGTGLMGDSSSTESAIIIPKPGTTSSYYIFTTDKPSYFLSETDPIDGLNYSEVNMQLNNGLGDIVATNKNVHLITYDATDAIENEYKNSEKLTAVTHGNGSDVWVITQFMNKFFAFLVTAVGVNETPVVSTVPQTVFPRINEAGSNITAIGYLKVSPDGKQIAIAHSSTSLGSPTTGLRKSGKVLLYNFNNSTGSVTNQRLLLDNSYPYGVEFSPNSKLLYVTASQFSIDDLFVNSSLLQYNTESPNVAASQTVINTSQNVAGALQLAIDGKIYRAGYVLFGEGTHLSVINNPNNLGTNCGYSHNSFFLQNRTAQIGLPPFVQSIFKFSFNYEDICLNDSTHFYITSEDPYDSVLWDFGDGSTSTIAEPYHTYSQPGTYIVSLTMSINGIDYDPLIKQVLISEPPQVIQNTYDLYACDSFDANATDGITTFNLHDADDALVINNSDNFQVYYYHTLTDAENDYNNSSSIDPIYTNQTNQELVVAKVTKPNTNCYNIAYVRLNTSQSVDVGTYQLETCDSENTGEALFDLNSIRNTIINSLSINGTITVNFYLSQQDAANNLNSLPDQYTSTNTTLYVGISNNNVCYGFGLLELIVGSFPIIDHQHIEVCQSDFPVTIDAGLDTSIASNYNYTWSTNQHSNSILINTEGTYSVTITDPILNCNKTINIVVNQVPTPDISSITVEDYTATIHVTGDSNYFEFALDNTFGSYQTSNVFYNVTPGDHTVYIRDIYQCQEISRTIKVLGFPKYFTPNNDTVNDYWNVLGLDPNRYPNLKVFIFDRYGKLLNSFNPSTSVGWDGTHNNQLLSQDDYWYTLQLTDGTEYKGHFTLRL</sequence>
<comment type="caution">
    <text evidence="2">The sequence shown here is derived from an EMBL/GenBank/DDBJ whole genome shotgun (WGS) entry which is preliminary data.</text>
</comment>
<dbReference type="InterPro" id="IPR035986">
    <property type="entry name" value="PKD_dom_sf"/>
</dbReference>
<dbReference type="InterPro" id="IPR026341">
    <property type="entry name" value="T9SS_type_B"/>
</dbReference>
<feature type="domain" description="PKD" evidence="1">
    <location>
        <begin position="419"/>
        <end position="458"/>
    </location>
</feature>
<name>A0A327R4X0_9FLAO</name>
<dbReference type="Pfam" id="PF18911">
    <property type="entry name" value="PKD_4"/>
    <property type="match status" value="1"/>
</dbReference>
<dbReference type="PROSITE" id="PS50093">
    <property type="entry name" value="PKD"/>
    <property type="match status" value="1"/>
</dbReference>
<accession>A0A327R4X0</accession>
<dbReference type="Pfam" id="PF13585">
    <property type="entry name" value="CHU_C"/>
    <property type="match status" value="1"/>
</dbReference>
<protein>
    <submittedName>
        <fullName evidence="2">Gliding motility-associated-like protein</fullName>
    </submittedName>
</protein>
<dbReference type="CDD" id="cd00146">
    <property type="entry name" value="PKD"/>
    <property type="match status" value="1"/>
</dbReference>
<dbReference type="SUPFAM" id="SSF50960">
    <property type="entry name" value="TolB, C-terminal domain"/>
    <property type="match status" value="1"/>
</dbReference>
<organism evidence="2 3">
    <name type="scientific">Olleya aquimaris</name>
    <dbReference type="NCBI Taxonomy" id="639310"/>
    <lineage>
        <taxon>Bacteria</taxon>
        <taxon>Pseudomonadati</taxon>
        <taxon>Bacteroidota</taxon>
        <taxon>Flavobacteriia</taxon>
        <taxon>Flavobacteriales</taxon>
        <taxon>Flavobacteriaceae</taxon>
    </lineage>
</organism>
<evidence type="ECO:0000259" key="1">
    <source>
        <dbReference type="PROSITE" id="PS50093"/>
    </source>
</evidence>
<dbReference type="InterPro" id="IPR000601">
    <property type="entry name" value="PKD_dom"/>
</dbReference>
<dbReference type="EMBL" id="QLLO01000011">
    <property type="protein sequence ID" value="RAJ11859.1"/>
    <property type="molecule type" value="Genomic_DNA"/>
</dbReference>
<dbReference type="Gene3D" id="2.60.40.10">
    <property type="entry name" value="Immunoglobulins"/>
    <property type="match status" value="1"/>
</dbReference>